<proteinExistence type="inferred from homology"/>
<dbReference type="Gene3D" id="3.40.640.10">
    <property type="entry name" value="Type I PLP-dependent aspartate aminotransferase-like (Major domain)"/>
    <property type="match status" value="1"/>
</dbReference>
<comment type="similarity">
    <text evidence="2">Belongs to the class-V pyridoxal-phosphate-dependent aminotransferase family.</text>
</comment>
<dbReference type="SUPFAM" id="SSF53383">
    <property type="entry name" value="PLP-dependent transferases"/>
    <property type="match status" value="1"/>
</dbReference>
<evidence type="ECO:0000256" key="1">
    <source>
        <dbReference type="ARBA" id="ARBA00001933"/>
    </source>
</evidence>
<dbReference type="RefSeq" id="WP_092057830.1">
    <property type="nucleotide sequence ID" value="NZ_FOJJ01000037.1"/>
</dbReference>
<accession>A0A550JFM2</accession>
<feature type="domain" description="Aminotransferase class V" evidence="6">
    <location>
        <begin position="82"/>
        <end position="272"/>
    </location>
</feature>
<dbReference type="Gene3D" id="3.90.1150.10">
    <property type="entry name" value="Aspartate Aminotransferase, domain 1"/>
    <property type="match status" value="1"/>
</dbReference>
<evidence type="ECO:0000256" key="3">
    <source>
        <dbReference type="ARBA" id="ARBA00022898"/>
    </source>
</evidence>
<dbReference type="InterPro" id="IPR000192">
    <property type="entry name" value="Aminotrans_V_dom"/>
</dbReference>
<dbReference type="GO" id="GO:0004760">
    <property type="term" value="F:L-serine-pyruvate transaminase activity"/>
    <property type="evidence" value="ECO:0007669"/>
    <property type="project" value="TreeGrafter"/>
</dbReference>
<dbReference type="InterPro" id="IPR015421">
    <property type="entry name" value="PyrdxlP-dep_Trfase_major"/>
</dbReference>
<dbReference type="PANTHER" id="PTHR21152:SF40">
    <property type="entry name" value="ALANINE--GLYOXYLATE AMINOTRANSFERASE"/>
    <property type="match status" value="1"/>
</dbReference>
<keyword evidence="3 5" id="KW-0663">Pyridoxal phosphate</keyword>
<keyword evidence="7" id="KW-0808">Transferase</keyword>
<protein>
    <submittedName>
        <fullName evidence="7">Alanine--glyoxylate aminotransferase family protein</fullName>
    </submittedName>
</protein>
<dbReference type="Pfam" id="PF00266">
    <property type="entry name" value="Aminotran_5"/>
    <property type="match status" value="1"/>
</dbReference>
<dbReference type="AlphaFoldDB" id="A0A550JFM2"/>
<feature type="binding site" evidence="4">
    <location>
        <position position="330"/>
    </location>
    <ligand>
        <name>substrate</name>
    </ligand>
</feature>
<gene>
    <name evidence="7" type="ORF">FL622_08640</name>
</gene>
<dbReference type="GO" id="GO:0008453">
    <property type="term" value="F:alanine-glyoxylate transaminase activity"/>
    <property type="evidence" value="ECO:0007669"/>
    <property type="project" value="TreeGrafter"/>
</dbReference>
<feature type="modified residue" description="N6-(pyridoxal phosphate)lysine" evidence="5">
    <location>
        <position position="187"/>
    </location>
</feature>
<evidence type="ECO:0000256" key="2">
    <source>
        <dbReference type="ARBA" id="ARBA00009236"/>
    </source>
</evidence>
<dbReference type="OrthoDB" id="9766472at2"/>
<dbReference type="InterPro" id="IPR024169">
    <property type="entry name" value="SP_NH2Trfase/AEP_transaminase"/>
</dbReference>
<dbReference type="EMBL" id="VJVV01000005">
    <property type="protein sequence ID" value="TRO82002.1"/>
    <property type="molecule type" value="Genomic_DNA"/>
</dbReference>
<dbReference type="PANTHER" id="PTHR21152">
    <property type="entry name" value="AMINOTRANSFERASE CLASS V"/>
    <property type="match status" value="1"/>
</dbReference>
<name>A0A550JFM2_9BACT</name>
<reference evidence="7 8" key="1">
    <citation type="submission" date="2019-07" db="EMBL/GenBank/DDBJ databases">
        <title>Insights of Desulfuromonas acetexigens electromicrobiology.</title>
        <authorList>
            <person name="Katuri K."/>
            <person name="Sapireddy V."/>
            <person name="Shaw D.R."/>
            <person name="Saikaly P."/>
        </authorList>
    </citation>
    <scope>NUCLEOTIDE SEQUENCE [LARGE SCALE GENOMIC DNA]</scope>
    <source>
        <strain evidence="7 8">2873</strain>
    </source>
</reference>
<comment type="caution">
    <text evidence="7">The sequence shown here is derived from an EMBL/GenBank/DDBJ whole genome shotgun (WGS) entry which is preliminary data.</text>
</comment>
<dbReference type="Proteomes" id="UP000317155">
    <property type="component" value="Unassembled WGS sequence"/>
</dbReference>
<keyword evidence="8" id="KW-1185">Reference proteome</keyword>
<dbReference type="PIRSF" id="PIRSF000524">
    <property type="entry name" value="SPT"/>
    <property type="match status" value="1"/>
</dbReference>
<dbReference type="InterPro" id="IPR015424">
    <property type="entry name" value="PyrdxlP-dep_Trfase"/>
</dbReference>
<keyword evidence="7" id="KW-0032">Aminotransferase</keyword>
<dbReference type="GO" id="GO:0019265">
    <property type="term" value="P:glycine biosynthetic process, by transamination of glyoxylate"/>
    <property type="evidence" value="ECO:0007669"/>
    <property type="project" value="TreeGrafter"/>
</dbReference>
<evidence type="ECO:0000256" key="4">
    <source>
        <dbReference type="PIRSR" id="PIRSR000524-1"/>
    </source>
</evidence>
<dbReference type="InterPro" id="IPR015422">
    <property type="entry name" value="PyrdxlP-dep_Trfase_small"/>
</dbReference>
<comment type="cofactor">
    <cofactor evidence="1 5">
        <name>pyridoxal 5'-phosphate</name>
        <dbReference type="ChEBI" id="CHEBI:597326"/>
    </cofactor>
</comment>
<evidence type="ECO:0000313" key="7">
    <source>
        <dbReference type="EMBL" id="TRO82002.1"/>
    </source>
</evidence>
<organism evidence="7 8">
    <name type="scientific">Trichloromonas acetexigens</name>
    <dbReference type="NCBI Taxonomy" id="38815"/>
    <lineage>
        <taxon>Bacteria</taxon>
        <taxon>Pseudomonadati</taxon>
        <taxon>Thermodesulfobacteriota</taxon>
        <taxon>Desulfuromonadia</taxon>
        <taxon>Desulfuromonadales</taxon>
        <taxon>Trichloromonadaceae</taxon>
        <taxon>Trichloromonas</taxon>
    </lineage>
</organism>
<evidence type="ECO:0000256" key="5">
    <source>
        <dbReference type="PIRSR" id="PIRSR000524-50"/>
    </source>
</evidence>
<sequence>MDKKLYIPGPVQVAADVYQAMCAPMIGHRSKDYATLQHEVTTGLKRLLNTENPVFLSTSSAFGVMEGAVRNLVGKRCANFGNGAFSTKWHDVTRRCGLEADLFTAEWGQPITPEMVEKALSSGKYDAMTLVHNETSTGVLSPLEEIAEVMKKYPEVSFIVDTVSSMSAVKIDVGALGTDVCLAGVQKAFGLPPGLAVFAVSPKALEKAKTIPNRGYYFDFEEFAANDLKDNTPSTPALSLVYALAHQLRKFFAEGLENRYERHRRMAEATRQWVLDQGFGLFAAEGYRSLTLTAGANDGRIDLEKLKKLAGERGYAIDNGYGKIKNQTFRIPHMADMAQADLDELFRLLEELLPQVRS</sequence>
<evidence type="ECO:0000259" key="6">
    <source>
        <dbReference type="Pfam" id="PF00266"/>
    </source>
</evidence>
<evidence type="ECO:0000313" key="8">
    <source>
        <dbReference type="Proteomes" id="UP000317155"/>
    </source>
</evidence>